<feature type="non-terminal residue" evidence="1">
    <location>
        <position position="1"/>
    </location>
</feature>
<dbReference type="EMBL" id="QJKJ01015745">
    <property type="protein sequence ID" value="RDX62026.1"/>
    <property type="molecule type" value="Genomic_DNA"/>
</dbReference>
<dbReference type="AlphaFoldDB" id="A0A371E7L0"/>
<feature type="non-terminal residue" evidence="1">
    <location>
        <position position="271"/>
    </location>
</feature>
<sequence>HGGTRSFNKVSLSIEEVQDQDLESWKLSDVITRYSQRTLVDENLNVWPSLVHYCRPSKAIVSSRPSQSDFVASIRNRVSPTLLRPSLPLAETVLDLSLPRPNRTNLFREQDDILHLTFSPQSLISTLSYNLTHYVLERIDLGFDVMLDLGATINVMSSSVYKSLRLGALEPMGIVVQLANRSILHPFGIMEDVLVQIFLILLGVQKFKSYPELHTYKLDNLDSPGKLRRRYATSLFTIQPNSIICSVKYGREASWAIKVLSNPILLGTFDH</sequence>
<name>A0A371E7L0_MUCPR</name>
<comment type="caution">
    <text evidence="1">The sequence shown here is derived from an EMBL/GenBank/DDBJ whole genome shotgun (WGS) entry which is preliminary data.</text>
</comment>
<organism evidence="1 2">
    <name type="scientific">Mucuna pruriens</name>
    <name type="common">Velvet bean</name>
    <name type="synonym">Dolichos pruriens</name>
    <dbReference type="NCBI Taxonomy" id="157652"/>
    <lineage>
        <taxon>Eukaryota</taxon>
        <taxon>Viridiplantae</taxon>
        <taxon>Streptophyta</taxon>
        <taxon>Embryophyta</taxon>
        <taxon>Tracheophyta</taxon>
        <taxon>Spermatophyta</taxon>
        <taxon>Magnoliopsida</taxon>
        <taxon>eudicotyledons</taxon>
        <taxon>Gunneridae</taxon>
        <taxon>Pentapetalae</taxon>
        <taxon>rosids</taxon>
        <taxon>fabids</taxon>
        <taxon>Fabales</taxon>
        <taxon>Fabaceae</taxon>
        <taxon>Papilionoideae</taxon>
        <taxon>50 kb inversion clade</taxon>
        <taxon>NPAAA clade</taxon>
        <taxon>indigoferoid/millettioid clade</taxon>
        <taxon>Phaseoleae</taxon>
        <taxon>Mucuna</taxon>
    </lineage>
</organism>
<protein>
    <submittedName>
        <fullName evidence="1">Uncharacterized protein</fullName>
    </submittedName>
</protein>
<evidence type="ECO:0000313" key="2">
    <source>
        <dbReference type="Proteomes" id="UP000257109"/>
    </source>
</evidence>
<evidence type="ECO:0000313" key="1">
    <source>
        <dbReference type="EMBL" id="RDX62026.1"/>
    </source>
</evidence>
<dbReference type="PANTHER" id="PTHR33067">
    <property type="entry name" value="RNA-DIRECTED DNA POLYMERASE-RELATED"/>
    <property type="match status" value="1"/>
</dbReference>
<dbReference type="Gene3D" id="2.40.70.10">
    <property type="entry name" value="Acid Proteases"/>
    <property type="match status" value="1"/>
</dbReference>
<dbReference type="InterPro" id="IPR021109">
    <property type="entry name" value="Peptidase_aspartic_dom_sf"/>
</dbReference>
<accession>A0A371E7L0</accession>
<proteinExistence type="predicted"/>
<reference evidence="1" key="1">
    <citation type="submission" date="2018-05" db="EMBL/GenBank/DDBJ databases">
        <title>Draft genome of Mucuna pruriens seed.</title>
        <authorList>
            <person name="Nnadi N.E."/>
            <person name="Vos R."/>
            <person name="Hasami M.H."/>
            <person name="Devisetty U.K."/>
            <person name="Aguiy J.C."/>
        </authorList>
    </citation>
    <scope>NUCLEOTIDE SEQUENCE [LARGE SCALE GENOMIC DNA]</scope>
    <source>
        <strain evidence="1">JCA_2017</strain>
    </source>
</reference>
<keyword evidence="2" id="KW-1185">Reference proteome</keyword>
<gene>
    <name evidence="1" type="ORF">CR513_59686</name>
</gene>
<dbReference type="Proteomes" id="UP000257109">
    <property type="component" value="Unassembled WGS sequence"/>
</dbReference>